<dbReference type="PROSITE" id="PS00629">
    <property type="entry name" value="IMP_1"/>
    <property type="match status" value="1"/>
</dbReference>
<evidence type="ECO:0000256" key="4">
    <source>
        <dbReference type="ARBA" id="ARBA00022842"/>
    </source>
</evidence>
<dbReference type="InterPro" id="IPR020583">
    <property type="entry name" value="Inositol_monoP_metal-BS"/>
</dbReference>
<keyword evidence="2" id="KW-0479">Metal-binding</keyword>
<evidence type="ECO:0000313" key="5">
    <source>
        <dbReference type="EMBL" id="GHD64214.1"/>
    </source>
</evidence>
<proteinExistence type="inferred from homology"/>
<reference evidence="6" key="1">
    <citation type="journal article" date="2019" name="Int. J. Syst. Evol. Microbiol.">
        <title>The Global Catalogue of Microorganisms (GCM) 10K type strain sequencing project: providing services to taxonomists for standard genome sequencing and annotation.</title>
        <authorList>
            <consortium name="The Broad Institute Genomics Platform"/>
            <consortium name="The Broad Institute Genome Sequencing Center for Infectious Disease"/>
            <person name="Wu L."/>
            <person name="Ma J."/>
        </authorList>
    </citation>
    <scope>NUCLEOTIDE SEQUENCE [LARGE SCALE GENOMIC DNA]</scope>
    <source>
        <strain evidence="6">KCTC 23701</strain>
    </source>
</reference>
<dbReference type="SUPFAM" id="SSF56655">
    <property type="entry name" value="Carbohydrate phosphatase"/>
    <property type="match status" value="1"/>
</dbReference>
<dbReference type="Gene3D" id="3.40.190.80">
    <property type="match status" value="1"/>
</dbReference>
<dbReference type="Gene3D" id="3.30.540.10">
    <property type="entry name" value="Fructose-1,6-Bisphosphatase, subunit A, domain 1"/>
    <property type="match status" value="1"/>
</dbReference>
<protein>
    <submittedName>
        <fullName evidence="5">Phosphatase</fullName>
    </submittedName>
</protein>
<evidence type="ECO:0000313" key="6">
    <source>
        <dbReference type="Proteomes" id="UP000604737"/>
    </source>
</evidence>
<evidence type="ECO:0000256" key="3">
    <source>
        <dbReference type="ARBA" id="ARBA00022801"/>
    </source>
</evidence>
<dbReference type="PRINTS" id="PR00377">
    <property type="entry name" value="IMPHPHTASES"/>
</dbReference>
<name>A0ABQ3H0D9_9NEIS</name>
<sequence length="265" mass="29148">MPDTDLLARIADCARAVAEREIMPRFRQVSAHRKHDGTLLTEADLASQAFLTRALPGIAPYPVLGEEMCAAEQKALLAANPDGLWVVDPIDGTTNFAHGLPMFSVSIALLRHGRTEFGVVHLPVLDETFSARRGHGAWLNGERLEAPAEPTRIADSVAAVEPKYLGGHLPVRIVTVAPFASQRNYGAATVDWCYLAAGRFDLLLHGAQKLWDYAAGALIAEEAGCLLGTLTRRDYWHCDPWTRSAIAARHPKAFESWYQWATQNR</sequence>
<evidence type="ECO:0000256" key="1">
    <source>
        <dbReference type="ARBA" id="ARBA00009759"/>
    </source>
</evidence>
<organism evidence="5 6">
    <name type="scientific">Jeongeupia chitinilytica</name>
    <dbReference type="NCBI Taxonomy" id="1041641"/>
    <lineage>
        <taxon>Bacteria</taxon>
        <taxon>Pseudomonadati</taxon>
        <taxon>Pseudomonadota</taxon>
        <taxon>Betaproteobacteria</taxon>
        <taxon>Neisseriales</taxon>
        <taxon>Chitinibacteraceae</taxon>
        <taxon>Jeongeupia</taxon>
    </lineage>
</organism>
<dbReference type="PANTHER" id="PTHR20854">
    <property type="entry name" value="INOSITOL MONOPHOSPHATASE"/>
    <property type="match status" value="1"/>
</dbReference>
<keyword evidence="4" id="KW-0460">Magnesium</keyword>
<comment type="caution">
    <text evidence="5">The sequence shown here is derived from an EMBL/GenBank/DDBJ whole genome shotgun (WGS) entry which is preliminary data.</text>
</comment>
<accession>A0ABQ3H0D9</accession>
<comment type="similarity">
    <text evidence="1">Belongs to the inositol monophosphatase superfamily.</text>
</comment>
<evidence type="ECO:0000256" key="2">
    <source>
        <dbReference type="ARBA" id="ARBA00022723"/>
    </source>
</evidence>
<dbReference type="Pfam" id="PF00459">
    <property type="entry name" value="Inositol_P"/>
    <property type="match status" value="1"/>
</dbReference>
<dbReference type="EMBL" id="BMYO01000006">
    <property type="protein sequence ID" value="GHD64214.1"/>
    <property type="molecule type" value="Genomic_DNA"/>
</dbReference>
<dbReference type="Proteomes" id="UP000604737">
    <property type="component" value="Unassembled WGS sequence"/>
</dbReference>
<keyword evidence="6" id="KW-1185">Reference proteome</keyword>
<dbReference type="InterPro" id="IPR000760">
    <property type="entry name" value="Inositol_monophosphatase-like"/>
</dbReference>
<dbReference type="PANTHER" id="PTHR20854:SF4">
    <property type="entry name" value="INOSITOL-1-MONOPHOSPHATASE-RELATED"/>
    <property type="match status" value="1"/>
</dbReference>
<dbReference type="CDD" id="cd01637">
    <property type="entry name" value="IMPase_like"/>
    <property type="match status" value="1"/>
</dbReference>
<gene>
    <name evidence="5" type="ORF">GCM10007350_22780</name>
</gene>
<keyword evidence="3" id="KW-0378">Hydrolase</keyword>
<dbReference type="RefSeq" id="WP_189460914.1">
    <property type="nucleotide sequence ID" value="NZ_BMYO01000006.1"/>
</dbReference>